<name>A0ABM0ZZ45_APLCA</name>
<keyword evidence="3" id="KW-1185">Reference proteome</keyword>
<proteinExistence type="predicted"/>
<accession>A0ABM0ZZ45</accession>
<evidence type="ECO:0000313" key="3">
    <source>
        <dbReference type="Proteomes" id="UP000694888"/>
    </source>
</evidence>
<dbReference type="Gene3D" id="3.10.100.10">
    <property type="entry name" value="Mannose-Binding Protein A, subunit A"/>
    <property type="match status" value="2"/>
</dbReference>
<dbReference type="CDD" id="cd00037">
    <property type="entry name" value="CLECT"/>
    <property type="match status" value="1"/>
</dbReference>
<dbReference type="SUPFAM" id="SSF56436">
    <property type="entry name" value="C-type lectin-like"/>
    <property type="match status" value="2"/>
</dbReference>
<dbReference type="InterPro" id="IPR001304">
    <property type="entry name" value="C-type_lectin-like"/>
</dbReference>
<dbReference type="SMART" id="SM00034">
    <property type="entry name" value="CLECT"/>
    <property type="match status" value="1"/>
</dbReference>
<dbReference type="InterPro" id="IPR050111">
    <property type="entry name" value="C-type_lectin/snaclec_domain"/>
</dbReference>
<dbReference type="Proteomes" id="UP000694888">
    <property type="component" value="Unplaced"/>
</dbReference>
<feature type="domain" description="C-type lectin" evidence="2">
    <location>
        <begin position="1"/>
        <end position="37"/>
    </location>
</feature>
<dbReference type="Pfam" id="PF00059">
    <property type="entry name" value="Lectin_C"/>
    <property type="match status" value="1"/>
</dbReference>
<dbReference type="PANTHER" id="PTHR22803">
    <property type="entry name" value="MANNOSE, PHOSPHOLIPASE, LECTIN RECEPTOR RELATED"/>
    <property type="match status" value="1"/>
</dbReference>
<protein>
    <submittedName>
        <fullName evidence="4">Macrophage mannose receptor 1-like</fullName>
    </submittedName>
</protein>
<evidence type="ECO:0000259" key="2">
    <source>
        <dbReference type="PROSITE" id="PS50041"/>
    </source>
</evidence>
<evidence type="ECO:0000256" key="1">
    <source>
        <dbReference type="ARBA" id="ARBA00023157"/>
    </source>
</evidence>
<dbReference type="InterPro" id="IPR018378">
    <property type="entry name" value="C-type_lectin_CS"/>
</dbReference>
<organism evidence="3 4">
    <name type="scientific">Aplysia californica</name>
    <name type="common">California sea hare</name>
    <dbReference type="NCBI Taxonomy" id="6500"/>
    <lineage>
        <taxon>Eukaryota</taxon>
        <taxon>Metazoa</taxon>
        <taxon>Spiralia</taxon>
        <taxon>Lophotrochozoa</taxon>
        <taxon>Mollusca</taxon>
        <taxon>Gastropoda</taxon>
        <taxon>Heterobranchia</taxon>
        <taxon>Euthyneura</taxon>
        <taxon>Tectipleura</taxon>
        <taxon>Aplysiida</taxon>
        <taxon>Aplysioidea</taxon>
        <taxon>Aplysiidae</taxon>
        <taxon>Aplysia</taxon>
    </lineage>
</organism>
<dbReference type="GeneID" id="101856422"/>
<dbReference type="PROSITE" id="PS50041">
    <property type="entry name" value="C_TYPE_LECTIN_2"/>
    <property type="match status" value="2"/>
</dbReference>
<feature type="domain" description="C-type lectin" evidence="2">
    <location>
        <begin position="66"/>
        <end position="198"/>
    </location>
</feature>
<reference evidence="4" key="1">
    <citation type="submission" date="2025-08" db="UniProtKB">
        <authorList>
            <consortium name="RefSeq"/>
        </authorList>
    </citation>
    <scope>IDENTIFICATION</scope>
</reference>
<dbReference type="RefSeq" id="XP_012937504.2">
    <property type="nucleotide sequence ID" value="XM_013082050.2"/>
</dbReference>
<evidence type="ECO:0000313" key="4">
    <source>
        <dbReference type="RefSeq" id="XP_012937504.2"/>
    </source>
</evidence>
<sequence length="242" mass="27642">MTNQPNDAYGSERCVRIGSGSLWGDQHCQDKRGYVCKKRPGDYTVPPMTPASTKGGCPLGFHSLPSLSKCFTIGGLKPSQRVNYTDAMSVCNLLNYKSRLASIHNPVEQKFITVLLANSGSRSPSWIGFNDRRFEDQFVWVDNSRVDYTAWGYKQPDENKNDKRWIARRDCVDMDMGVQNSGRWNDRRCSNKYSFVCETAKGEEKTQTISTHPYSHIYTCTHIYANTLMQTNLINFVQEVHR</sequence>
<gene>
    <name evidence="4" type="primary">LOC101856422</name>
</gene>
<dbReference type="InterPro" id="IPR016187">
    <property type="entry name" value="CTDL_fold"/>
</dbReference>
<dbReference type="PROSITE" id="PS00615">
    <property type="entry name" value="C_TYPE_LECTIN_1"/>
    <property type="match status" value="2"/>
</dbReference>
<dbReference type="InterPro" id="IPR016186">
    <property type="entry name" value="C-type_lectin-like/link_sf"/>
</dbReference>
<keyword evidence="1" id="KW-1015">Disulfide bond</keyword>